<keyword evidence="6" id="KW-0175">Coiled coil</keyword>
<gene>
    <name evidence="7" type="ORF">VKT23_000902</name>
</gene>
<name>A0ABR1K5Q3_9AGAR</name>
<keyword evidence="4" id="KW-0040">ANK repeat</keyword>
<dbReference type="Proteomes" id="UP001498398">
    <property type="component" value="Unassembled WGS sequence"/>
</dbReference>
<reference evidence="7 8" key="1">
    <citation type="submission" date="2024-01" db="EMBL/GenBank/DDBJ databases">
        <title>A draft genome for the cacao thread blight pathogen Marasmiellus scandens.</title>
        <authorList>
            <person name="Baruah I.K."/>
            <person name="Leung J."/>
            <person name="Bukari Y."/>
            <person name="Amoako-Attah I."/>
            <person name="Meinhardt L.W."/>
            <person name="Bailey B.A."/>
            <person name="Cohen S.P."/>
        </authorList>
    </citation>
    <scope>NUCLEOTIDE SEQUENCE [LARGE SCALE GENOMIC DNA]</scope>
    <source>
        <strain evidence="7 8">GH-19</strain>
    </source>
</reference>
<evidence type="ECO:0000313" key="8">
    <source>
        <dbReference type="Proteomes" id="UP001498398"/>
    </source>
</evidence>
<evidence type="ECO:0000256" key="3">
    <source>
        <dbReference type="ARBA" id="ARBA00022737"/>
    </source>
</evidence>
<keyword evidence="3" id="KW-0677">Repeat</keyword>
<evidence type="ECO:0000256" key="5">
    <source>
        <dbReference type="ARBA" id="ARBA00023242"/>
    </source>
</evidence>
<accession>A0ABR1K5Q3</accession>
<dbReference type="PANTHER" id="PTHR15263:SF1">
    <property type="entry name" value="NF-KAPPA-B INHIBITOR-LIKE PROTEIN 1"/>
    <property type="match status" value="1"/>
</dbReference>
<keyword evidence="5" id="KW-0539">Nucleus</keyword>
<comment type="caution">
    <text evidence="7">The sequence shown here is derived from an EMBL/GenBank/DDBJ whole genome shotgun (WGS) entry which is preliminary data.</text>
</comment>
<evidence type="ECO:0000256" key="1">
    <source>
        <dbReference type="ARBA" id="ARBA00004123"/>
    </source>
</evidence>
<comment type="subcellular location">
    <subcellularLocation>
        <location evidence="1">Nucleus</location>
    </subcellularLocation>
</comment>
<organism evidence="7 8">
    <name type="scientific">Marasmiellus scandens</name>
    <dbReference type="NCBI Taxonomy" id="2682957"/>
    <lineage>
        <taxon>Eukaryota</taxon>
        <taxon>Fungi</taxon>
        <taxon>Dikarya</taxon>
        <taxon>Basidiomycota</taxon>
        <taxon>Agaricomycotina</taxon>
        <taxon>Agaricomycetes</taxon>
        <taxon>Agaricomycetidae</taxon>
        <taxon>Agaricales</taxon>
        <taxon>Marasmiineae</taxon>
        <taxon>Omphalotaceae</taxon>
        <taxon>Marasmiellus</taxon>
    </lineage>
</organism>
<feature type="coiled-coil region" evidence="6">
    <location>
        <begin position="53"/>
        <end position="105"/>
    </location>
</feature>
<evidence type="ECO:0000256" key="6">
    <source>
        <dbReference type="SAM" id="Coils"/>
    </source>
</evidence>
<evidence type="ECO:0000256" key="4">
    <source>
        <dbReference type="ARBA" id="ARBA00023043"/>
    </source>
</evidence>
<evidence type="ECO:0000313" key="7">
    <source>
        <dbReference type="EMBL" id="KAK7472794.1"/>
    </source>
</evidence>
<keyword evidence="8" id="KW-1185">Reference proteome</keyword>
<proteinExistence type="predicted"/>
<dbReference type="InterPro" id="IPR038753">
    <property type="entry name" value="NFKBIL1"/>
</dbReference>
<evidence type="ECO:0008006" key="9">
    <source>
        <dbReference type="Google" id="ProtNLM"/>
    </source>
</evidence>
<protein>
    <recommendedName>
        <fullName evidence="9">J domain-containing protein</fullName>
    </recommendedName>
</protein>
<evidence type="ECO:0000256" key="2">
    <source>
        <dbReference type="ARBA" id="ARBA00022553"/>
    </source>
</evidence>
<dbReference type="EMBL" id="JBANRG010000001">
    <property type="protein sequence ID" value="KAK7472794.1"/>
    <property type="molecule type" value="Genomic_DNA"/>
</dbReference>
<keyword evidence="2" id="KW-0597">Phosphoprotein</keyword>
<sequence length="217" mass="26155">MHYRHRVADTYAWVIEQEFVKVDKSSRNTEQWIFEQRVRFPDGQARWQDRVRRRMWEDMIQRFELEAERQEEERKRQKALNELGRREAREEFQRIQAGLREQKRLKAERAIIDAWKRYEQTWSSLASSLAFSDIPWPVVVRPTRPEDITLRNVSAFLLSPLHSPTQTAKERIKSAQLRWHPDRFQRILAKVRPSDKAAVEEAAGLVSRYLNDLMRQQ</sequence>
<dbReference type="PANTHER" id="PTHR15263">
    <property type="entry name" value="I-KAPPA-B-LIKE PROTEIN IKBL"/>
    <property type="match status" value="1"/>
</dbReference>